<name>D2MM67_9FIRM</name>
<keyword evidence="4 6" id="KW-1133">Transmembrane helix</keyword>
<comment type="subcellular location">
    <subcellularLocation>
        <location evidence="1">Membrane</location>
        <topology evidence="1">Multi-pass membrane protein</topology>
    </subcellularLocation>
</comment>
<keyword evidence="2" id="KW-1003">Cell membrane</keyword>
<keyword evidence="5 6" id="KW-0472">Membrane</keyword>
<feature type="transmembrane region" description="Helical" evidence="6">
    <location>
        <begin position="205"/>
        <end position="228"/>
    </location>
</feature>
<feature type="transmembrane region" description="Helical" evidence="6">
    <location>
        <begin position="20"/>
        <end position="40"/>
    </location>
</feature>
<proteinExistence type="predicted"/>
<dbReference type="eggNOG" id="COG0619">
    <property type="taxonomic scope" value="Bacteria"/>
</dbReference>
<dbReference type="CDD" id="cd16914">
    <property type="entry name" value="EcfT"/>
    <property type="match status" value="1"/>
</dbReference>
<evidence type="ECO:0000256" key="6">
    <source>
        <dbReference type="SAM" id="Phobius"/>
    </source>
</evidence>
<evidence type="ECO:0000256" key="3">
    <source>
        <dbReference type="ARBA" id="ARBA00022692"/>
    </source>
</evidence>
<dbReference type="STRING" id="679192.HMPREF9013_0838"/>
<keyword evidence="8" id="KW-1185">Reference proteome</keyword>
<organism evidence="7 8">
    <name type="scientific">Bulleidia extructa W1219</name>
    <dbReference type="NCBI Taxonomy" id="679192"/>
    <lineage>
        <taxon>Bacteria</taxon>
        <taxon>Bacillati</taxon>
        <taxon>Bacillota</taxon>
        <taxon>Erysipelotrichia</taxon>
        <taxon>Erysipelotrichales</taxon>
        <taxon>Erysipelotrichaceae</taxon>
        <taxon>Bulleidia</taxon>
    </lineage>
</organism>
<dbReference type="GO" id="GO:0005886">
    <property type="term" value="C:plasma membrane"/>
    <property type="evidence" value="ECO:0007669"/>
    <property type="project" value="UniProtKB-ARBA"/>
</dbReference>
<evidence type="ECO:0000256" key="2">
    <source>
        <dbReference type="ARBA" id="ARBA00022475"/>
    </source>
</evidence>
<evidence type="ECO:0000313" key="8">
    <source>
        <dbReference type="Proteomes" id="UP000005017"/>
    </source>
</evidence>
<dbReference type="InterPro" id="IPR051611">
    <property type="entry name" value="ECF_transporter_component"/>
</dbReference>
<feature type="transmembrane region" description="Helical" evidence="6">
    <location>
        <begin position="52"/>
        <end position="80"/>
    </location>
</feature>
<evidence type="ECO:0000256" key="5">
    <source>
        <dbReference type="ARBA" id="ARBA00023136"/>
    </source>
</evidence>
<reference evidence="8" key="1">
    <citation type="submission" date="2009-12" db="EMBL/GenBank/DDBJ databases">
        <title>Sequence of Clostridiales genomosp. BVAB3 str. UPII9-5.</title>
        <authorList>
            <person name="Madupu R."/>
            <person name="Durkin A.S."/>
            <person name="Torralba M."/>
            <person name="Methe B."/>
            <person name="Sutton G.G."/>
            <person name="Strausberg R.L."/>
            <person name="Nelson K.E."/>
        </authorList>
    </citation>
    <scope>NUCLEOTIDE SEQUENCE [LARGE SCALE GENOMIC DNA]</scope>
    <source>
        <strain evidence="8">W1219</strain>
    </source>
</reference>
<dbReference type="Pfam" id="PF02361">
    <property type="entry name" value="CbiQ"/>
    <property type="match status" value="1"/>
</dbReference>
<evidence type="ECO:0000313" key="7">
    <source>
        <dbReference type="EMBL" id="EFC06143.1"/>
    </source>
</evidence>
<gene>
    <name evidence="7" type="ORF">HMPREF9013_0838</name>
</gene>
<dbReference type="OrthoDB" id="3730291at2"/>
<comment type="caution">
    <text evidence="7">The sequence shown here is derived from an EMBL/GenBank/DDBJ whole genome shotgun (WGS) entry which is preliminary data.</text>
</comment>
<evidence type="ECO:0000256" key="4">
    <source>
        <dbReference type="ARBA" id="ARBA00022989"/>
    </source>
</evidence>
<accession>D2MM67</accession>
<feature type="transmembrane region" description="Helical" evidence="6">
    <location>
        <begin position="86"/>
        <end position="110"/>
    </location>
</feature>
<keyword evidence="3 6" id="KW-0812">Transmembrane</keyword>
<protein>
    <submittedName>
        <fullName evidence="7">Cobalt transport protein</fullName>
    </submittedName>
</protein>
<dbReference type="PANTHER" id="PTHR34857">
    <property type="entry name" value="SLL0384 PROTEIN"/>
    <property type="match status" value="1"/>
</dbReference>
<dbReference type="PANTHER" id="PTHR34857:SF2">
    <property type="entry name" value="SLL0384 PROTEIN"/>
    <property type="match status" value="1"/>
</dbReference>
<dbReference type="InterPro" id="IPR003339">
    <property type="entry name" value="ABC/ECF_trnsptr_transmembrane"/>
</dbReference>
<dbReference type="RefSeq" id="WP_006626488.1">
    <property type="nucleotide sequence ID" value="NZ_ADFR01000002.1"/>
</dbReference>
<dbReference type="EMBL" id="ADFR01000002">
    <property type="protein sequence ID" value="EFC06143.1"/>
    <property type="molecule type" value="Genomic_DNA"/>
</dbReference>
<dbReference type="AlphaFoldDB" id="D2MM67"/>
<dbReference type="Proteomes" id="UP000005017">
    <property type="component" value="Unassembled WGS sequence"/>
</dbReference>
<evidence type="ECO:0000256" key="1">
    <source>
        <dbReference type="ARBA" id="ARBA00004141"/>
    </source>
</evidence>
<sequence length="234" mass="26759">MVLDPRTKLLILSITSISVFLNESIVIECLFIIIPVWLLLQAKEFRMAIKQGIFFMVLLILQLFVVSKLPVTIAGIFYMFDVYMRKLIPCFMLGSFLIHTTKVSTFLVAFSRLRFSKGFTIALSVTLRYFPTMSEEWNYIKEAMILRGINASLIGFLRHPIRIMEYVYVPMLVSASKISDEITQAAITRGIDHVGKRSCIEKVCFSVWDALIVMIYIGIIGVMLFNFLRGGVFP</sequence>